<dbReference type="SUPFAM" id="SSF52374">
    <property type="entry name" value="Nucleotidylyl transferase"/>
    <property type="match status" value="1"/>
</dbReference>
<dbReference type="InterPro" id="IPR002305">
    <property type="entry name" value="aa-tRNA-synth_Ic"/>
</dbReference>
<dbReference type="InterPro" id="IPR050203">
    <property type="entry name" value="Trp-tRNA_synthetase"/>
</dbReference>
<dbReference type="PROSITE" id="PS00178">
    <property type="entry name" value="AA_TRNA_LIGASE_I"/>
    <property type="match status" value="1"/>
</dbReference>
<dbReference type="Gene3D" id="1.10.240.10">
    <property type="entry name" value="Tyrosyl-Transfer RNA Synthetase"/>
    <property type="match status" value="1"/>
</dbReference>
<protein>
    <recommendedName>
        <fullName evidence="2 9">Tryptophan--tRNA ligase</fullName>
        <ecNumber evidence="2 9">6.1.1.2</ecNumber>
    </recommendedName>
</protein>
<dbReference type="Pfam" id="PF00579">
    <property type="entry name" value="tRNA-synt_1b"/>
    <property type="match status" value="1"/>
</dbReference>
<dbReference type="GO" id="GO:0004830">
    <property type="term" value="F:tryptophan-tRNA ligase activity"/>
    <property type="evidence" value="ECO:0007669"/>
    <property type="project" value="UniProtKB-UniRule"/>
</dbReference>
<evidence type="ECO:0000256" key="1">
    <source>
        <dbReference type="ARBA" id="ARBA00005594"/>
    </source>
</evidence>
<evidence type="ECO:0000313" key="11">
    <source>
        <dbReference type="EMBL" id="TYB31524.1"/>
    </source>
</evidence>
<dbReference type="GO" id="GO:0005829">
    <property type="term" value="C:cytosol"/>
    <property type="evidence" value="ECO:0007669"/>
    <property type="project" value="TreeGrafter"/>
</dbReference>
<reference evidence="11" key="1">
    <citation type="submission" date="2019-08" db="EMBL/GenBank/DDBJ databases">
        <title>Genomic characterization of a novel candidate phylum (ARYD3) from a high temperature, high salinity tertiary oil reservoir in north central Oklahoma, USA.</title>
        <authorList>
            <person name="Youssef N.H."/>
            <person name="Yadav A."/>
            <person name="Elshahed M.S."/>
        </authorList>
    </citation>
    <scope>NUCLEOTIDE SEQUENCE [LARGE SCALE GENOMIC DNA]</scope>
    <source>
        <strain evidence="11">ARYD3</strain>
    </source>
</reference>
<comment type="similarity">
    <text evidence="1 10">Belongs to the class-I aminoacyl-tRNA synthetase family.</text>
</comment>
<dbReference type="Proteomes" id="UP000324143">
    <property type="component" value="Unassembled WGS sequence"/>
</dbReference>
<keyword evidence="7 10" id="KW-0030">Aminoacyl-tRNA synthetase</keyword>
<dbReference type="GO" id="GO:0005524">
    <property type="term" value="F:ATP binding"/>
    <property type="evidence" value="ECO:0007669"/>
    <property type="project" value="UniProtKB-KW"/>
</dbReference>
<proteinExistence type="inferred from homology"/>
<comment type="catalytic activity">
    <reaction evidence="8">
        <text>tRNA(Trp) + L-tryptophan + ATP = L-tryptophyl-tRNA(Trp) + AMP + diphosphate + H(+)</text>
        <dbReference type="Rhea" id="RHEA:24080"/>
        <dbReference type="Rhea" id="RHEA-COMP:9671"/>
        <dbReference type="Rhea" id="RHEA-COMP:9705"/>
        <dbReference type="ChEBI" id="CHEBI:15378"/>
        <dbReference type="ChEBI" id="CHEBI:30616"/>
        <dbReference type="ChEBI" id="CHEBI:33019"/>
        <dbReference type="ChEBI" id="CHEBI:57912"/>
        <dbReference type="ChEBI" id="CHEBI:78442"/>
        <dbReference type="ChEBI" id="CHEBI:78535"/>
        <dbReference type="ChEBI" id="CHEBI:456215"/>
        <dbReference type="EC" id="6.1.1.2"/>
    </reaction>
</comment>
<dbReference type="Gene3D" id="3.40.50.620">
    <property type="entry name" value="HUPs"/>
    <property type="match status" value="1"/>
</dbReference>
<dbReference type="EC" id="6.1.1.2" evidence="2 9"/>
<dbReference type="EMBL" id="VSIX01000033">
    <property type="protein sequence ID" value="TYB31524.1"/>
    <property type="molecule type" value="Genomic_DNA"/>
</dbReference>
<dbReference type="InterPro" id="IPR001412">
    <property type="entry name" value="aa-tRNA-synth_I_CS"/>
</dbReference>
<dbReference type="AlphaFoldDB" id="A0A5D0MCP2"/>
<evidence type="ECO:0000256" key="10">
    <source>
        <dbReference type="RuleBase" id="RU363036"/>
    </source>
</evidence>
<keyword evidence="6 10" id="KW-0648">Protein biosynthesis</keyword>
<dbReference type="InterPro" id="IPR002306">
    <property type="entry name" value="Trp-tRNA-ligase"/>
</dbReference>
<dbReference type="PANTHER" id="PTHR43766">
    <property type="entry name" value="TRYPTOPHAN--TRNA LIGASE, MITOCHONDRIAL"/>
    <property type="match status" value="1"/>
</dbReference>
<evidence type="ECO:0000256" key="5">
    <source>
        <dbReference type="ARBA" id="ARBA00022840"/>
    </source>
</evidence>
<dbReference type="FunFam" id="1.10.240.10:FF:000005">
    <property type="entry name" value="Tryptophan--tRNA ligase"/>
    <property type="match status" value="1"/>
</dbReference>
<dbReference type="CDD" id="cd00806">
    <property type="entry name" value="TrpRS_core"/>
    <property type="match status" value="1"/>
</dbReference>
<evidence type="ECO:0000256" key="6">
    <source>
        <dbReference type="ARBA" id="ARBA00022917"/>
    </source>
</evidence>
<dbReference type="InterPro" id="IPR014729">
    <property type="entry name" value="Rossmann-like_a/b/a_fold"/>
</dbReference>
<dbReference type="NCBIfam" id="TIGR00233">
    <property type="entry name" value="trpS"/>
    <property type="match status" value="1"/>
</dbReference>
<name>A0A5D0MCP2_9BACT</name>
<keyword evidence="3 10" id="KW-0436">Ligase</keyword>
<keyword evidence="4 10" id="KW-0547">Nucleotide-binding</keyword>
<evidence type="ECO:0000256" key="2">
    <source>
        <dbReference type="ARBA" id="ARBA00013161"/>
    </source>
</evidence>
<evidence type="ECO:0000256" key="4">
    <source>
        <dbReference type="ARBA" id="ARBA00022741"/>
    </source>
</evidence>
<sequence length="320" mass="36820">MRIVSGVKPSGKMHIGNYLGAVSRFDKFEESFIFVADYHVLNYQFEPEKINDFTLELYADYLALGLGDKENITLFIQSLVPEVTELTFILSNYTPMGLLERAHAYKDAIAKNKSINHGLFTYPVLMAADILLYGADAVPVGEDQKQHIEMTRDIAQKFNNKYGEILKIPKAIINEDVAVIPGLDGRKMSKSYNNTIEISLPPEKLKEKVMSIKTDSTPIEEPMDYENCNVFNIYKYFANKDEIEKMKDKYKSSSFGYGHAKIELFNKLNEHFKPIRKKRNDLLENKDKMYSIIEENTKKAREISKKTLKTVKQKIGLLRM</sequence>
<evidence type="ECO:0000256" key="8">
    <source>
        <dbReference type="ARBA" id="ARBA00049929"/>
    </source>
</evidence>
<comment type="caution">
    <text evidence="11">The sequence shown here is derived from an EMBL/GenBank/DDBJ whole genome shotgun (WGS) entry which is preliminary data.</text>
</comment>
<evidence type="ECO:0000313" key="12">
    <source>
        <dbReference type="Proteomes" id="UP000324143"/>
    </source>
</evidence>
<dbReference type="GO" id="GO:0006436">
    <property type="term" value="P:tryptophanyl-tRNA aminoacylation"/>
    <property type="evidence" value="ECO:0007669"/>
    <property type="project" value="UniProtKB-UniRule"/>
</dbReference>
<accession>A0A5D0MCP2</accession>
<gene>
    <name evidence="11" type="primary">trpS</name>
    <name evidence="11" type="ORF">FXF47_04180</name>
</gene>
<keyword evidence="12" id="KW-1185">Reference proteome</keyword>
<dbReference type="PRINTS" id="PR01039">
    <property type="entry name" value="TRNASYNTHTRP"/>
</dbReference>
<evidence type="ECO:0000256" key="3">
    <source>
        <dbReference type="ARBA" id="ARBA00022598"/>
    </source>
</evidence>
<dbReference type="PANTHER" id="PTHR43766:SF1">
    <property type="entry name" value="TRYPTOPHAN--TRNA LIGASE, MITOCHONDRIAL"/>
    <property type="match status" value="1"/>
</dbReference>
<organism evidence="11 12">
    <name type="scientific">Candidatus Mcinerneyibacterium aminivorans</name>
    <dbReference type="NCBI Taxonomy" id="2703815"/>
    <lineage>
        <taxon>Bacteria</taxon>
        <taxon>Candidatus Macinerneyibacteriota</taxon>
        <taxon>Candidatus Mcinerneyibacteria</taxon>
        <taxon>Candidatus Mcinerneyibacteriales</taxon>
        <taxon>Candidatus Mcinerneyibacteriaceae</taxon>
        <taxon>Candidatus Mcinerneyibacterium</taxon>
    </lineage>
</organism>
<evidence type="ECO:0000256" key="9">
    <source>
        <dbReference type="NCBIfam" id="TIGR00233"/>
    </source>
</evidence>
<keyword evidence="5 10" id="KW-0067">ATP-binding</keyword>
<evidence type="ECO:0000256" key="7">
    <source>
        <dbReference type="ARBA" id="ARBA00023146"/>
    </source>
</evidence>